<evidence type="ECO:0000259" key="1">
    <source>
        <dbReference type="Pfam" id="PF00501"/>
    </source>
</evidence>
<dbReference type="InterPro" id="IPR045851">
    <property type="entry name" value="AMP-bd_C_sf"/>
</dbReference>
<feature type="domain" description="AMP-dependent synthetase/ligase" evidence="1">
    <location>
        <begin position="26"/>
        <end position="358"/>
    </location>
</feature>
<dbReference type="InterPro" id="IPR000873">
    <property type="entry name" value="AMP-dep_synth/lig_dom"/>
</dbReference>
<evidence type="ECO:0000313" key="4">
    <source>
        <dbReference type="Proteomes" id="UP001299283"/>
    </source>
</evidence>
<dbReference type="InterPro" id="IPR025110">
    <property type="entry name" value="AMP-bd_C"/>
</dbReference>
<dbReference type="Pfam" id="PF13193">
    <property type="entry name" value="AMP-binding_C"/>
    <property type="match status" value="1"/>
</dbReference>
<organism evidence="3 4">
    <name type="scientific">[Mycobacterium] vasticus</name>
    <dbReference type="NCBI Taxonomy" id="2875777"/>
    <lineage>
        <taxon>Bacteria</taxon>
        <taxon>Bacillati</taxon>
        <taxon>Actinomycetota</taxon>
        <taxon>Actinomycetes</taxon>
        <taxon>Mycobacteriales</taxon>
        <taxon>Mycobacteriaceae</taxon>
        <taxon>Mycolicibacter</taxon>
    </lineage>
</organism>
<dbReference type="InterPro" id="IPR050237">
    <property type="entry name" value="ATP-dep_AMP-bd_enzyme"/>
</dbReference>
<dbReference type="InterPro" id="IPR042099">
    <property type="entry name" value="ANL_N_sf"/>
</dbReference>
<proteinExistence type="predicted"/>
<dbReference type="EMBL" id="JAYJJQ010000012">
    <property type="protein sequence ID" value="MEB3070288.1"/>
    <property type="molecule type" value="Genomic_DNA"/>
</dbReference>
<comment type="caution">
    <text evidence="3">The sequence shown here is derived from an EMBL/GenBank/DDBJ whole genome shotgun (WGS) entry which is preliminary data.</text>
</comment>
<feature type="domain" description="AMP-binding enzyme C-terminal" evidence="2">
    <location>
        <begin position="419"/>
        <end position="494"/>
    </location>
</feature>
<evidence type="ECO:0000259" key="2">
    <source>
        <dbReference type="Pfam" id="PF13193"/>
    </source>
</evidence>
<dbReference type="SUPFAM" id="SSF56801">
    <property type="entry name" value="Acetyl-CoA synthetase-like"/>
    <property type="match status" value="1"/>
</dbReference>
<keyword evidence="4" id="KW-1185">Reference proteome</keyword>
<protein>
    <submittedName>
        <fullName evidence="3">AMP-binding protein</fullName>
    </submittedName>
</protein>
<dbReference type="PANTHER" id="PTHR43767:SF1">
    <property type="entry name" value="NONRIBOSOMAL PEPTIDE SYNTHASE PES1 (EUROFUNG)-RELATED"/>
    <property type="match status" value="1"/>
</dbReference>
<reference evidence="3 4" key="1">
    <citation type="submission" date="2023-12" db="EMBL/GenBank/DDBJ databases">
        <title>Description of new species of Mycobacterium terrae complex isolated from sewage at the Sao Paulo Zoological Park Foundation in Brazil.</title>
        <authorList>
            <person name="Romagnoli C.L."/>
            <person name="Conceicao E.C."/>
            <person name="Machado E."/>
            <person name="Barreto L.B.P.F."/>
            <person name="Sharma A."/>
            <person name="Silva N.M."/>
            <person name="Marques L.E."/>
            <person name="Juliana M.A."/>
            <person name="Lourenco M.C.S."/>
            <person name="Digiampietri L.A."/>
            <person name="Suffys P.N."/>
            <person name="Viana-Niero C."/>
        </authorList>
    </citation>
    <scope>NUCLEOTIDE SEQUENCE [LARGE SCALE GENOMIC DNA]</scope>
    <source>
        <strain evidence="3 4">MYC017</strain>
    </source>
</reference>
<dbReference type="Gene3D" id="3.30.300.30">
    <property type="match status" value="1"/>
</dbReference>
<gene>
    <name evidence="3" type="ORF">K5L39_13945</name>
</gene>
<dbReference type="PROSITE" id="PS00455">
    <property type="entry name" value="AMP_BINDING"/>
    <property type="match status" value="1"/>
</dbReference>
<sequence length="515" mass="55238">MTAAATTPAAASMLPDRSVCVLRHILERRAVSEPDSVCVVFGNGAQWDAATVLSESNKAGNVLYQHGVRHGQRVLALLENGPDALRCWWGTQMLGAVWVPVNPAYRGAMLAEVCQDTDPACIVSTAHGAALLREAGIAAPILDVTELVGGADAAPPLDDAIEPWTPASVTFTSGTTGRSKGALATYLSTYAVQEAHWASLLGPGDRHLVNTPLFHIGAQHPTMAALSLGAAVVFGPSFSATQWVEDIRQLGVTSAILVGTMPSVIENTPARDDDATLPLRSVVSVPMVREPQRFTARFGLDNLVSLFGMTETGVIVRTVDTAKPDSCGRVRAGADIRLVDDHDYPVSVGAPGELVVRTDRPWELAVSYIGRPEETNAAWRNGWFHTGDIFVADAEGDLYFVDRKKDYLRRRGENISTFEVEREVLAHPDVTHAACVGADDGHGGDDVRVFVVLAEAATIDPAALREFLLTRLAAFMLPRYIDVVDALPLTPTGKVKKHELRARPLGPATWQAAAR</sequence>
<dbReference type="Pfam" id="PF00501">
    <property type="entry name" value="AMP-binding"/>
    <property type="match status" value="1"/>
</dbReference>
<dbReference type="RefSeq" id="WP_225398661.1">
    <property type="nucleotide sequence ID" value="NZ_JAYJJQ010000012.1"/>
</dbReference>
<name>A0ABU5Z2W5_9MYCO</name>
<dbReference type="InterPro" id="IPR020845">
    <property type="entry name" value="AMP-binding_CS"/>
</dbReference>
<accession>A0ABU5Z2W5</accession>
<dbReference type="Proteomes" id="UP001299283">
    <property type="component" value="Unassembled WGS sequence"/>
</dbReference>
<evidence type="ECO:0000313" key="3">
    <source>
        <dbReference type="EMBL" id="MEB3070288.1"/>
    </source>
</evidence>
<dbReference type="Gene3D" id="3.40.50.12780">
    <property type="entry name" value="N-terminal domain of ligase-like"/>
    <property type="match status" value="1"/>
</dbReference>
<dbReference type="PANTHER" id="PTHR43767">
    <property type="entry name" value="LONG-CHAIN-FATTY-ACID--COA LIGASE"/>
    <property type="match status" value="1"/>
</dbReference>